<dbReference type="GO" id="GO:0005789">
    <property type="term" value="C:endoplasmic reticulum membrane"/>
    <property type="evidence" value="ECO:0007669"/>
    <property type="project" value="UniProtKB-SubCell"/>
</dbReference>
<dbReference type="PROSITE" id="PS50004">
    <property type="entry name" value="C2"/>
    <property type="match status" value="5"/>
</dbReference>
<feature type="domain" description="C2" evidence="13">
    <location>
        <begin position="371"/>
        <end position="495"/>
    </location>
</feature>
<keyword evidence="9" id="KW-0446">Lipid-binding</keyword>
<evidence type="ECO:0000256" key="11">
    <source>
        <dbReference type="SAM" id="MobiDB-lite"/>
    </source>
</evidence>
<feature type="compositionally biased region" description="Basic and acidic residues" evidence="11">
    <location>
        <begin position="24"/>
        <end position="37"/>
    </location>
</feature>
<dbReference type="CDD" id="cd00030">
    <property type="entry name" value="C2"/>
    <property type="match status" value="1"/>
</dbReference>
<dbReference type="CDD" id="cd04040">
    <property type="entry name" value="C2D_Tricalbin-like"/>
    <property type="match status" value="1"/>
</dbReference>
<feature type="region of interest" description="Disordered" evidence="11">
    <location>
        <begin position="1331"/>
        <end position="1375"/>
    </location>
</feature>
<evidence type="ECO:0000256" key="7">
    <source>
        <dbReference type="ARBA" id="ARBA00022989"/>
    </source>
</evidence>
<feature type="domain" description="C2" evidence="13">
    <location>
        <begin position="989"/>
        <end position="1107"/>
    </location>
</feature>
<dbReference type="GO" id="GO:0061817">
    <property type="term" value="P:endoplasmic reticulum-plasma membrane tethering"/>
    <property type="evidence" value="ECO:0007669"/>
    <property type="project" value="InterPro"/>
</dbReference>
<accession>A0A8H6II82</accession>
<reference evidence="15 16" key="1">
    <citation type="submission" date="2020-07" db="EMBL/GenBank/DDBJ databases">
        <title>Comparative genomics of pyrophilous fungi reveals a link between fire events and developmental genes.</title>
        <authorList>
            <consortium name="DOE Joint Genome Institute"/>
            <person name="Steindorff A.S."/>
            <person name="Carver A."/>
            <person name="Calhoun S."/>
            <person name="Stillman K."/>
            <person name="Liu H."/>
            <person name="Lipzen A."/>
            <person name="Pangilinan J."/>
            <person name="Labutti K."/>
            <person name="Bruns T.D."/>
            <person name="Grigoriev I.V."/>
        </authorList>
    </citation>
    <scope>NUCLEOTIDE SEQUENCE [LARGE SCALE GENOMIC DNA]</scope>
    <source>
        <strain evidence="15 16">CBS 144469</strain>
    </source>
</reference>
<dbReference type="CDD" id="cd21678">
    <property type="entry name" value="SMP_TCB"/>
    <property type="match status" value="1"/>
</dbReference>
<keyword evidence="6" id="KW-0256">Endoplasmic reticulum</keyword>
<name>A0A8H6II82_9AGAR</name>
<keyword evidence="2" id="KW-0813">Transport</keyword>
<keyword evidence="5" id="KW-0677">Repeat</keyword>
<dbReference type="PANTHER" id="PTHR46980:SF2">
    <property type="entry name" value="TRICALBIN-1-RELATED"/>
    <property type="match status" value="1"/>
</dbReference>
<feature type="domain" description="C2" evidence="13">
    <location>
        <begin position="623"/>
        <end position="744"/>
    </location>
</feature>
<evidence type="ECO:0000256" key="9">
    <source>
        <dbReference type="ARBA" id="ARBA00023121"/>
    </source>
</evidence>
<evidence type="ECO:0000256" key="12">
    <source>
        <dbReference type="SAM" id="Phobius"/>
    </source>
</evidence>
<dbReference type="Pfam" id="PF24920">
    <property type="entry name" value="C2_TCB1"/>
    <property type="match status" value="1"/>
</dbReference>
<dbReference type="CDD" id="cd04045">
    <property type="entry name" value="C2C_Tricalbin-like"/>
    <property type="match status" value="1"/>
</dbReference>
<dbReference type="OrthoDB" id="1029639at2759"/>
<comment type="subcellular location">
    <subcellularLocation>
        <location evidence="1">Endoplasmic reticulum membrane</location>
    </subcellularLocation>
</comment>
<feature type="region of interest" description="Disordered" evidence="11">
    <location>
        <begin position="1"/>
        <end position="37"/>
    </location>
</feature>
<dbReference type="PROSITE" id="PS51847">
    <property type="entry name" value="SMP"/>
    <property type="match status" value="1"/>
</dbReference>
<feature type="transmembrane region" description="Helical" evidence="12">
    <location>
        <begin position="131"/>
        <end position="149"/>
    </location>
</feature>
<keyword evidence="7 12" id="KW-1133">Transmembrane helix</keyword>
<evidence type="ECO:0000256" key="6">
    <source>
        <dbReference type="ARBA" id="ARBA00022824"/>
    </source>
</evidence>
<feature type="transmembrane region" description="Helical" evidence="12">
    <location>
        <begin position="155"/>
        <end position="171"/>
    </location>
</feature>
<dbReference type="EMBL" id="JACGCI010000001">
    <property type="protein sequence ID" value="KAF6766075.1"/>
    <property type="molecule type" value="Genomic_DNA"/>
</dbReference>
<dbReference type="InterPro" id="IPR037761">
    <property type="entry name" value="C2A_Tricalbin"/>
</dbReference>
<dbReference type="CDD" id="cd04044">
    <property type="entry name" value="C2A_Tricalbin-like"/>
    <property type="match status" value="1"/>
</dbReference>
<feature type="region of interest" description="Disordered" evidence="11">
    <location>
        <begin position="777"/>
        <end position="803"/>
    </location>
</feature>
<keyword evidence="16" id="KW-1185">Reference proteome</keyword>
<proteinExistence type="predicted"/>
<dbReference type="GO" id="GO:0006869">
    <property type="term" value="P:lipid transport"/>
    <property type="evidence" value="ECO:0007669"/>
    <property type="project" value="UniProtKB-KW"/>
</dbReference>
<dbReference type="InterPro" id="IPR037765">
    <property type="entry name" value="C2B_Tricalbin"/>
</dbReference>
<keyword evidence="3" id="KW-0597">Phosphoprotein</keyword>
<dbReference type="SMART" id="SM00239">
    <property type="entry name" value="C2"/>
    <property type="match status" value="5"/>
</dbReference>
<dbReference type="InterPro" id="IPR031468">
    <property type="entry name" value="SMP_LBD"/>
</dbReference>
<sequence length="1375" mass="152000">MATPSSTNVLKQENEKAPAAVAGQERDKLGSMKEQPPVEREVQINTGPVNGNVVPTIVVEDHDGKQEMVANVARRRRFPAALPSGAAPPIPDWYKVGWRQHSGIDNPLPEGEEKDKSVLDRFINEQFYGAWYHNSAVIVVAVFSTYFLARFGFGWGWLFIVLAFCSTYYSDSMTKFRRNARDDIQRDLVKVRLGSEHETTEWMNQFLQRFWLIYEPILSQTITSSVSQILSIYTPAFLDSLRLTQFTLGTKAPRIDKVRTFPGTDDDILQNQVNPKIVLEIRLGKGLATVPIPVLVENIAVSGLMRVKLKLVNNFPHVQTVDLSFLEEPTIGYELKPIGGETFGFDIANVPGLSSFIRDTTHSILRPMMYDPNVFTLNLEQLLSGKPLDAVIGVLEVTIHSARGIKGAKIGGGTPDPFVALSINERSELAHTKWKQNTYNPTWMETKYILINNLHERLPVFELSKLEEDAVQEGIVSELLKEGKERGQLRYDVSYYPCIEPASEQAAEMPESSVGVVRLVIHQAKELDHSKSMSGELNPMTKLYLNANRKPSFTTRKYKHTNNPVWEEAHEFLCSSKENQVVTLKVRLVDLLASKEQGKDWFPLSGCKTGKIRVSAEWKPVAMAGSLQGADSYTPPIGVVRLWLEKAVDVKNVEAALGGKSDPYIRVQARNVTKGRTEVINNNLNPTWDEIVYIPVHSTRESLMLECMDYQNLTKLHVSELCRVSDDIKYPYESTGRKEYAEPLHLNKGNQTKGTLYYHAEFIPAMKLKGVEFGHSEGAPLAKPSTESGDEDGGDISDTASVNDEHFTPIDTAAANGLHAKDFAAGGVVDGNGAVGGTTNSSPVSTPVSAVSAAGSQIPQSEGVEVPIEELLKQQSGVIVFNVKSAQLSKKGKIEVLMDDGYWPCFSTPKSRSKAATWDYVGEGFLKEIDFGQVWLRLDQAEDDDKDDIAAEWVGDAKEFLASTLTGPQTFTLNDRDGDPSSTVTIETRYIPVPVTLEARESVNNQGIVRVELVDGNDIRAADRSGKSDPFALFTLDGAKVFKSDTKKKTLNPEWNESFDLTVPSRVGSEFKVELFDWNQIEQAKSLGEGVIDLASIEAFELSEQNIPLYTPKHGQKGHVRVRLVFQPAIIAKTRKNTSTLTSTGRALTQIGGLPARGGTRVLNVFKRNKHKGDLLLVSQVPSGQASKPIGAGDEQLNAGVAAFPSIENGYQVTGAEPGTLRVTVVDAKDLGSSDWKPYVTFRVGDKEHKTKHTGRTATPEWNESFRCAASAHTQKIYLWVHDHKTLGKDKDIGEAEVDIWRHIQPDSGVSSAEVTATLRPAGIIRLRLEFDPSTNPGSSNASISSESENRMARTLSHVSPSRFSLQRKRATDDD</sequence>
<dbReference type="InterPro" id="IPR000008">
    <property type="entry name" value="C2_dom"/>
</dbReference>
<keyword evidence="8" id="KW-0445">Lipid transport</keyword>
<evidence type="ECO:0000256" key="2">
    <source>
        <dbReference type="ARBA" id="ARBA00022448"/>
    </source>
</evidence>
<evidence type="ECO:0000313" key="16">
    <source>
        <dbReference type="Proteomes" id="UP000521943"/>
    </source>
</evidence>
<dbReference type="GO" id="GO:0008289">
    <property type="term" value="F:lipid binding"/>
    <property type="evidence" value="ECO:0007669"/>
    <property type="project" value="UniProtKB-KW"/>
</dbReference>
<dbReference type="CDD" id="cd04052">
    <property type="entry name" value="C2B_Tricalbin-like"/>
    <property type="match status" value="1"/>
</dbReference>
<keyword evidence="10 12" id="KW-0472">Membrane</keyword>
<dbReference type="SUPFAM" id="SSF49562">
    <property type="entry name" value="C2 domain (Calcium/lipid-binding domain, CaLB)"/>
    <property type="match status" value="5"/>
</dbReference>
<evidence type="ECO:0000259" key="13">
    <source>
        <dbReference type="PROSITE" id="PS50004"/>
    </source>
</evidence>
<dbReference type="Pfam" id="PF00168">
    <property type="entry name" value="C2"/>
    <property type="match status" value="5"/>
</dbReference>
<evidence type="ECO:0000256" key="3">
    <source>
        <dbReference type="ARBA" id="ARBA00022553"/>
    </source>
</evidence>
<gene>
    <name evidence="15" type="ORF">DFP72DRAFT_865496</name>
</gene>
<protein>
    <submittedName>
        <fullName evidence="15">Transmembrane protein</fullName>
    </submittedName>
</protein>
<evidence type="ECO:0000313" key="15">
    <source>
        <dbReference type="EMBL" id="KAF6766075.1"/>
    </source>
</evidence>
<dbReference type="InterPro" id="IPR037756">
    <property type="entry name" value="C2D_Tricalbin"/>
</dbReference>
<dbReference type="InterPro" id="IPR035892">
    <property type="entry name" value="C2_domain_sf"/>
</dbReference>
<dbReference type="Pfam" id="PF25669">
    <property type="entry name" value="SMP_MUG190-like"/>
    <property type="match status" value="1"/>
</dbReference>
<evidence type="ECO:0000256" key="4">
    <source>
        <dbReference type="ARBA" id="ARBA00022692"/>
    </source>
</evidence>
<organism evidence="15 16">
    <name type="scientific">Ephemerocybe angulata</name>
    <dbReference type="NCBI Taxonomy" id="980116"/>
    <lineage>
        <taxon>Eukaryota</taxon>
        <taxon>Fungi</taxon>
        <taxon>Dikarya</taxon>
        <taxon>Basidiomycota</taxon>
        <taxon>Agaricomycotina</taxon>
        <taxon>Agaricomycetes</taxon>
        <taxon>Agaricomycetidae</taxon>
        <taxon>Agaricales</taxon>
        <taxon>Agaricineae</taxon>
        <taxon>Psathyrellaceae</taxon>
        <taxon>Ephemerocybe</taxon>
    </lineage>
</organism>
<dbReference type="Gene3D" id="2.60.40.150">
    <property type="entry name" value="C2 domain"/>
    <property type="match status" value="5"/>
</dbReference>
<dbReference type="PANTHER" id="PTHR46980">
    <property type="entry name" value="TRICALBIN-1-RELATED"/>
    <property type="match status" value="1"/>
</dbReference>
<feature type="compositionally biased region" description="Polar residues" evidence="11">
    <location>
        <begin position="1"/>
        <end position="11"/>
    </location>
</feature>
<feature type="domain" description="C2" evidence="13">
    <location>
        <begin position="497"/>
        <end position="619"/>
    </location>
</feature>
<feature type="domain" description="SMP-LTD" evidence="14">
    <location>
        <begin position="196"/>
        <end position="380"/>
    </location>
</feature>
<feature type="domain" description="C2" evidence="13">
    <location>
        <begin position="1201"/>
        <end position="1314"/>
    </location>
</feature>
<evidence type="ECO:0000256" key="5">
    <source>
        <dbReference type="ARBA" id="ARBA00022737"/>
    </source>
</evidence>
<dbReference type="InterPro" id="IPR037762">
    <property type="entry name" value="C2C_Tricalbin"/>
</dbReference>
<dbReference type="InterPro" id="IPR052455">
    <property type="entry name" value="Tricalbin_domain"/>
</dbReference>
<evidence type="ECO:0000256" key="1">
    <source>
        <dbReference type="ARBA" id="ARBA00004586"/>
    </source>
</evidence>
<evidence type="ECO:0000259" key="14">
    <source>
        <dbReference type="PROSITE" id="PS51847"/>
    </source>
</evidence>
<comment type="caution">
    <text evidence="15">The sequence shown here is derived from an EMBL/GenBank/DDBJ whole genome shotgun (WGS) entry which is preliminary data.</text>
</comment>
<keyword evidence="4 12" id="KW-0812">Transmembrane</keyword>
<dbReference type="InterPro" id="IPR056910">
    <property type="entry name" value="TCB1-3_C2"/>
</dbReference>
<evidence type="ECO:0000256" key="10">
    <source>
        <dbReference type="ARBA" id="ARBA00023136"/>
    </source>
</evidence>
<evidence type="ECO:0000256" key="8">
    <source>
        <dbReference type="ARBA" id="ARBA00023055"/>
    </source>
</evidence>
<dbReference type="Proteomes" id="UP000521943">
    <property type="component" value="Unassembled WGS sequence"/>
</dbReference>